<sequence>MWNALSKKRILGGKSAKKQFLGFMMMDSRVCSIQFDLQGIRNDEEDFVGPCIKQVSLLEQVEISRAFHCDGLLLCVLKDSSRLVLWNPYLGQIRWIQPRNSFHRLDRYPLGYDENRNHKILRVFGEYESSRSQVSGYEIYDLSSDSWKVFDFDVSPDWDIQSHQRGVSLKGNAFFLAHEKTRKEFVSLSCVREEQLAVLYQNWEDLEIQVTKKIDPYTVSWSEFLRPISGCQINNTAGSFFIDEEKKVAVVFELDRHKQTEDACRYQTAYIIEQDGYLRAVNIGVAPNLRTSDKCGYTSGVYCRPLVCSSSYAPSLVQLQIKKPSKSDESND</sequence>
<accession>A0A6D2HP52</accession>
<dbReference type="AlphaFoldDB" id="A0A6D2HP52"/>
<reference evidence="2" key="1">
    <citation type="submission" date="2020-01" db="EMBL/GenBank/DDBJ databases">
        <authorList>
            <person name="Mishra B."/>
        </authorList>
    </citation>
    <scope>NUCLEOTIDE SEQUENCE [LARGE SCALE GENOMIC DNA]</scope>
</reference>
<dbReference type="Pfam" id="PF07734">
    <property type="entry name" value="FBA_1"/>
    <property type="match status" value="1"/>
</dbReference>
<organism evidence="2 3">
    <name type="scientific">Microthlaspi erraticum</name>
    <dbReference type="NCBI Taxonomy" id="1685480"/>
    <lineage>
        <taxon>Eukaryota</taxon>
        <taxon>Viridiplantae</taxon>
        <taxon>Streptophyta</taxon>
        <taxon>Embryophyta</taxon>
        <taxon>Tracheophyta</taxon>
        <taxon>Spermatophyta</taxon>
        <taxon>Magnoliopsida</taxon>
        <taxon>eudicotyledons</taxon>
        <taxon>Gunneridae</taxon>
        <taxon>Pentapetalae</taxon>
        <taxon>rosids</taxon>
        <taxon>malvids</taxon>
        <taxon>Brassicales</taxon>
        <taxon>Brassicaceae</taxon>
        <taxon>Coluteocarpeae</taxon>
        <taxon>Microthlaspi</taxon>
    </lineage>
</organism>
<dbReference type="NCBIfam" id="TIGR01640">
    <property type="entry name" value="F_box_assoc_1"/>
    <property type="match status" value="1"/>
</dbReference>
<name>A0A6D2HP52_9BRAS</name>
<dbReference type="EMBL" id="CACVBM020000222">
    <property type="protein sequence ID" value="CAA7016356.1"/>
    <property type="molecule type" value="Genomic_DNA"/>
</dbReference>
<dbReference type="InterPro" id="IPR017451">
    <property type="entry name" value="F-box-assoc_interact_dom"/>
</dbReference>
<dbReference type="Proteomes" id="UP000467841">
    <property type="component" value="Unassembled WGS sequence"/>
</dbReference>
<comment type="caution">
    <text evidence="2">The sequence shown here is derived from an EMBL/GenBank/DDBJ whole genome shotgun (WGS) entry which is preliminary data.</text>
</comment>
<dbReference type="PANTHER" id="PTHR31672">
    <property type="entry name" value="BNACNNG10540D PROTEIN"/>
    <property type="match status" value="1"/>
</dbReference>
<dbReference type="InterPro" id="IPR006527">
    <property type="entry name" value="F-box-assoc_dom_typ1"/>
</dbReference>
<feature type="domain" description="F-box associated beta-propeller type 1" evidence="1">
    <location>
        <begin position="22"/>
        <end position="183"/>
    </location>
</feature>
<evidence type="ECO:0000313" key="3">
    <source>
        <dbReference type="Proteomes" id="UP000467841"/>
    </source>
</evidence>
<evidence type="ECO:0000313" key="2">
    <source>
        <dbReference type="EMBL" id="CAA7016356.1"/>
    </source>
</evidence>
<gene>
    <name evidence="2" type="ORF">MERR_LOCUS3591</name>
</gene>
<protein>
    <recommendedName>
        <fullName evidence="1">F-box associated beta-propeller type 1 domain-containing protein</fullName>
    </recommendedName>
</protein>
<dbReference type="PANTHER" id="PTHR31672:SF13">
    <property type="entry name" value="F-BOX PROTEIN CPR30-LIKE"/>
    <property type="match status" value="1"/>
</dbReference>
<dbReference type="OrthoDB" id="1022586at2759"/>
<proteinExistence type="predicted"/>
<evidence type="ECO:0000259" key="1">
    <source>
        <dbReference type="Pfam" id="PF07734"/>
    </source>
</evidence>
<keyword evidence="3" id="KW-1185">Reference proteome</keyword>
<dbReference type="InterPro" id="IPR050796">
    <property type="entry name" value="SCF_F-box_component"/>
</dbReference>